<feature type="compositionally biased region" description="Basic residues" evidence="1">
    <location>
        <begin position="85"/>
        <end position="98"/>
    </location>
</feature>
<feature type="compositionally biased region" description="Basic and acidic residues" evidence="1">
    <location>
        <begin position="1"/>
        <end position="17"/>
    </location>
</feature>
<feature type="region of interest" description="Disordered" evidence="1">
    <location>
        <begin position="1"/>
        <end position="42"/>
    </location>
</feature>
<protein>
    <submittedName>
        <fullName evidence="2">Uncharacterized protein</fullName>
    </submittedName>
</protein>
<feature type="compositionally biased region" description="Pro residues" evidence="1">
    <location>
        <begin position="124"/>
        <end position="134"/>
    </location>
</feature>
<feature type="compositionally biased region" description="Low complexity" evidence="1">
    <location>
        <begin position="18"/>
        <end position="29"/>
    </location>
</feature>
<proteinExistence type="predicted"/>
<organism evidence="2 3">
    <name type="scientific">Penicillium nalgiovense</name>
    <dbReference type="NCBI Taxonomy" id="60175"/>
    <lineage>
        <taxon>Eukaryota</taxon>
        <taxon>Fungi</taxon>
        <taxon>Dikarya</taxon>
        <taxon>Ascomycota</taxon>
        <taxon>Pezizomycotina</taxon>
        <taxon>Eurotiomycetes</taxon>
        <taxon>Eurotiomycetidae</taxon>
        <taxon>Eurotiales</taxon>
        <taxon>Aspergillaceae</taxon>
        <taxon>Penicillium</taxon>
    </lineage>
</organism>
<name>A0A1V6Z9B9_PENNA</name>
<feature type="region of interest" description="Disordered" evidence="1">
    <location>
        <begin position="58"/>
        <end position="134"/>
    </location>
</feature>
<dbReference type="Proteomes" id="UP000191691">
    <property type="component" value="Unassembled WGS sequence"/>
</dbReference>
<dbReference type="AlphaFoldDB" id="A0A1V6Z9B9"/>
<feature type="compositionally biased region" description="Basic and acidic residues" evidence="1">
    <location>
        <begin position="58"/>
        <end position="80"/>
    </location>
</feature>
<accession>A0A1V6Z9B9</accession>
<dbReference type="OMA" id="HAYFERC"/>
<dbReference type="EMBL" id="MOOB01000001">
    <property type="protein sequence ID" value="OQE96276.1"/>
    <property type="molecule type" value="Genomic_DNA"/>
</dbReference>
<sequence length="134" mass="15679">MTENIIEKGKAPDKTTEDTVMTTEPMTTEEGAREPSSKRWKKPHAYFERCRALAREKHRTCQERRRPRKVGIEPLRERDPALPQQHKRNKRHRTRKRARKDEKDVLAAARPSQEPPLLIQASILPPPHIPDALR</sequence>
<evidence type="ECO:0000256" key="1">
    <source>
        <dbReference type="SAM" id="MobiDB-lite"/>
    </source>
</evidence>
<evidence type="ECO:0000313" key="2">
    <source>
        <dbReference type="EMBL" id="OQE96276.1"/>
    </source>
</evidence>
<reference evidence="3" key="1">
    <citation type="journal article" date="2017" name="Nat. Microbiol.">
        <title>Global analysis of biosynthetic gene clusters reveals vast potential of secondary metabolite production in Penicillium species.</title>
        <authorList>
            <person name="Nielsen J.C."/>
            <person name="Grijseels S."/>
            <person name="Prigent S."/>
            <person name="Ji B."/>
            <person name="Dainat J."/>
            <person name="Nielsen K.F."/>
            <person name="Frisvad J.C."/>
            <person name="Workman M."/>
            <person name="Nielsen J."/>
        </authorList>
    </citation>
    <scope>NUCLEOTIDE SEQUENCE [LARGE SCALE GENOMIC DNA]</scope>
    <source>
        <strain evidence="3">IBT 13039</strain>
    </source>
</reference>
<gene>
    <name evidence="2" type="ORF">PENNAL_c0001G09977</name>
</gene>
<comment type="caution">
    <text evidence="2">The sequence shown here is derived from an EMBL/GenBank/DDBJ whole genome shotgun (WGS) entry which is preliminary data.</text>
</comment>
<keyword evidence="3" id="KW-1185">Reference proteome</keyword>
<evidence type="ECO:0000313" key="3">
    <source>
        <dbReference type="Proteomes" id="UP000191691"/>
    </source>
</evidence>